<feature type="signal peptide" evidence="1">
    <location>
        <begin position="1"/>
        <end position="20"/>
    </location>
</feature>
<dbReference type="SUPFAM" id="SSF48371">
    <property type="entry name" value="ARM repeat"/>
    <property type="match status" value="1"/>
</dbReference>
<dbReference type="InterPro" id="IPR016024">
    <property type="entry name" value="ARM-type_fold"/>
</dbReference>
<reference evidence="2 3" key="1">
    <citation type="journal article" date="2012" name="Antonie Van Leeuwenhoek">
        <title>Shewanella litorisediminis sp. nov., a gammaproteobacterium isolated from a tidal flat sediment.</title>
        <authorList>
            <person name="Lee M.H."/>
            <person name="Yoon J.H."/>
        </authorList>
    </citation>
    <scope>NUCLEOTIDE SEQUENCE [LARGE SCALE GENOMIC DNA]</scope>
    <source>
        <strain evidence="2 3">SMK1-12</strain>
    </source>
</reference>
<evidence type="ECO:0008006" key="4">
    <source>
        <dbReference type="Google" id="ProtNLM"/>
    </source>
</evidence>
<protein>
    <recommendedName>
        <fullName evidence="4">HEAT repeat domain-containing protein</fullName>
    </recommendedName>
</protein>
<dbReference type="Proteomes" id="UP000596252">
    <property type="component" value="Chromosome"/>
</dbReference>
<dbReference type="RefSeq" id="WP_203325279.1">
    <property type="nucleotide sequence ID" value="NZ_CP069213.1"/>
</dbReference>
<evidence type="ECO:0000313" key="3">
    <source>
        <dbReference type="Proteomes" id="UP000596252"/>
    </source>
</evidence>
<keyword evidence="1" id="KW-0732">Signal</keyword>
<feature type="chain" id="PRO_5046601887" description="HEAT repeat domain-containing protein" evidence="1">
    <location>
        <begin position="21"/>
        <end position="246"/>
    </location>
</feature>
<accession>A0ABX7G2S4</accession>
<sequence length="246" mass="28163">MKKIALMLLLSMAWLPQAMAAREYTREEYIEIFKGHNEVAQHRAIETLVLTGLSDPEIFDQVEQRLLESLPYATDRDGVDESAWLMKALGYSGNPKYLTTLKNIEQGDHHRKVRGYAKKSIAELQLFQLWNPVITNTASFTEGQSQRTNMLANGLKSEDLGLMVRSVRYMANQRNTEPFLMDIIAAELENPRLLTQDNESQDVYAWYAKVLASSGDEKYKPLLNKLTQSPFKKVAKHTKKALAQYY</sequence>
<evidence type="ECO:0000256" key="1">
    <source>
        <dbReference type="SAM" id="SignalP"/>
    </source>
</evidence>
<evidence type="ECO:0000313" key="2">
    <source>
        <dbReference type="EMBL" id="QRH01606.1"/>
    </source>
</evidence>
<dbReference type="EMBL" id="CP069213">
    <property type="protein sequence ID" value="QRH01606.1"/>
    <property type="molecule type" value="Genomic_DNA"/>
</dbReference>
<organism evidence="2 3">
    <name type="scientific">Shewanella litorisediminis</name>
    <dbReference type="NCBI Taxonomy" id="1173586"/>
    <lineage>
        <taxon>Bacteria</taxon>
        <taxon>Pseudomonadati</taxon>
        <taxon>Pseudomonadota</taxon>
        <taxon>Gammaproteobacteria</taxon>
        <taxon>Alteromonadales</taxon>
        <taxon>Shewanellaceae</taxon>
        <taxon>Shewanella</taxon>
    </lineage>
</organism>
<keyword evidence="3" id="KW-1185">Reference proteome</keyword>
<name>A0ABX7G2S4_9GAMM</name>
<gene>
    <name evidence="2" type="ORF">JQC75_17455</name>
</gene>
<proteinExistence type="predicted"/>